<evidence type="ECO:0000313" key="3">
    <source>
        <dbReference type="Proteomes" id="UP001497383"/>
    </source>
</evidence>
<sequence length="1055" mass="118467">MRTQSLSKQDSKDANVDIDGLRELIFTKKRESDPGKIEVPAYILKKANHDVFNHIKEKARKNFQIYKRPSQWKSSSSDEQKYKHDAKLYFKKLSSEPLVYGKSINTPIQIGDLVTLGTESLRVYLVTGLPKTFGSRIVTLASDMGQVIFAHTSTINCRIPGAIPSSYERLIKKLVSLERKSLDIEPVGVPDPHFSKSKEALPVELQNRYVNDHVNQIESEETELDPNNFLMAQASAKLLVNSPVQTFLIHREERAIFCKGLLQVANEAFGMISQINLQLEKLHRVLQRDATGELNAPRTVSIFELLYKLDECKATKEPSASASASLAQKPADAVDYDSIPFSIPKYLAVVFALRKQSRLWTIQKDPNSPSKVTIWPMGQISHVDATQNYLENSGGIDEIAEYCVDKLIVGEKKSGTRKPPVMYQSVIEMLKEYINGKYDNNAKISTMLVALLRRTDALLLESGVTPIEDAYKFEYSFGKAFDLLTKLNDGKTENPVKWSREADLAGQRLSPKADLRHDYYRYFDDAYSATTKDEFMENCLSSNLYHQDPMASSRVDMTDECVYCIDEPTAHEIDDGISISEVDGNDDKYVISIHIAEPSSYIRPDSVISSIAFDKSSTSYFPEDVFPMLPKSISNIAGLGVNGQETRTFVIQYKLSKKDVDDFIRAKKQDPSFTPNRSTLQGIQQQIDATGEIKFALAKRFRQGFTYDAVNKLLDDHDKSREFLERGNSSDADFNNLLRLSHVSKLLRQLRMSNGAYFGSDSNSSVYIVKNNGNGNGGGADVSNAGAGGKLTLALPQTNDTISIKTQNQQGASTELVTENMIIANYLMAKVASEKGIKILYKCSDPKFSPDLRQEFQQLLNLQHAGEDIPSDKLVNLYGSLTRTFMSDEPGKHFLMGLKMYSNVSSPLRRYIDMVNQWKFQDHYLSQNTLSDESIPGIISRLNARSEILRSMDKRSKSFWQALMLKMFTSEYISPETMAKDLDLQISLLASPARTDLVAVNISPFGNVRSHIEVSKELLADLDSGMAEVGGILDPTRLTLKKIDIIENEAVFEYR</sequence>
<protein>
    <recommendedName>
        <fullName evidence="1">RNB domain-containing protein</fullName>
    </recommendedName>
</protein>
<name>A0ABP0ZMI8_9ASCO</name>
<dbReference type="PANTHER" id="PTHR23355">
    <property type="entry name" value="RIBONUCLEASE"/>
    <property type="match status" value="1"/>
</dbReference>
<proteinExistence type="predicted"/>
<keyword evidence="3" id="KW-1185">Reference proteome</keyword>
<reference evidence="2 3" key="1">
    <citation type="submission" date="2024-03" db="EMBL/GenBank/DDBJ databases">
        <authorList>
            <person name="Brejova B."/>
        </authorList>
    </citation>
    <scope>NUCLEOTIDE SEQUENCE [LARGE SCALE GENOMIC DNA]</scope>
    <source>
        <strain evidence="2 3">CBS 14171</strain>
    </source>
</reference>
<dbReference type="InterPro" id="IPR012340">
    <property type="entry name" value="NA-bd_OB-fold"/>
</dbReference>
<accession>A0ABP0ZMI8</accession>
<evidence type="ECO:0000259" key="1">
    <source>
        <dbReference type="SMART" id="SM00955"/>
    </source>
</evidence>
<dbReference type="GeneID" id="92208777"/>
<dbReference type="InterPro" id="IPR001900">
    <property type="entry name" value="RNase_II/R"/>
</dbReference>
<dbReference type="Proteomes" id="UP001497383">
    <property type="component" value="Chromosome 4"/>
</dbReference>
<feature type="domain" description="RNB" evidence="1">
    <location>
        <begin position="554"/>
        <end position="926"/>
    </location>
</feature>
<dbReference type="SMART" id="SM00955">
    <property type="entry name" value="RNB"/>
    <property type="match status" value="1"/>
</dbReference>
<gene>
    <name evidence="2" type="ORF">LODBEIA_P35810</name>
</gene>
<dbReference type="Pfam" id="PF00773">
    <property type="entry name" value="RNB"/>
    <property type="match status" value="1"/>
</dbReference>
<organism evidence="2 3">
    <name type="scientific">Lodderomyces beijingensis</name>
    <dbReference type="NCBI Taxonomy" id="1775926"/>
    <lineage>
        <taxon>Eukaryota</taxon>
        <taxon>Fungi</taxon>
        <taxon>Dikarya</taxon>
        <taxon>Ascomycota</taxon>
        <taxon>Saccharomycotina</taxon>
        <taxon>Pichiomycetes</taxon>
        <taxon>Debaryomycetaceae</taxon>
        <taxon>Candida/Lodderomyces clade</taxon>
        <taxon>Lodderomyces</taxon>
    </lineage>
</organism>
<dbReference type="RefSeq" id="XP_066830519.1">
    <property type="nucleotide sequence ID" value="XM_066973707.1"/>
</dbReference>
<evidence type="ECO:0000313" key="2">
    <source>
        <dbReference type="EMBL" id="CAK9439481.1"/>
    </source>
</evidence>
<dbReference type="PANTHER" id="PTHR23355:SF9">
    <property type="entry name" value="DIS3-LIKE EXONUCLEASE 2"/>
    <property type="match status" value="1"/>
</dbReference>
<dbReference type="SUPFAM" id="SSF50249">
    <property type="entry name" value="Nucleic acid-binding proteins"/>
    <property type="match status" value="1"/>
</dbReference>
<dbReference type="InterPro" id="IPR050180">
    <property type="entry name" value="RNR_Ribonuclease"/>
</dbReference>
<dbReference type="EMBL" id="OZ022408">
    <property type="protein sequence ID" value="CAK9439481.1"/>
    <property type="molecule type" value="Genomic_DNA"/>
</dbReference>